<organism evidence="8 9">
    <name type="scientific">Roseovarius rhodophyticola</name>
    <dbReference type="NCBI Taxonomy" id="3080827"/>
    <lineage>
        <taxon>Bacteria</taxon>
        <taxon>Pseudomonadati</taxon>
        <taxon>Pseudomonadota</taxon>
        <taxon>Alphaproteobacteria</taxon>
        <taxon>Rhodobacterales</taxon>
        <taxon>Roseobacteraceae</taxon>
        <taxon>Roseovarius</taxon>
    </lineage>
</organism>
<evidence type="ECO:0000256" key="4">
    <source>
        <dbReference type="ARBA" id="ARBA00022692"/>
    </source>
</evidence>
<keyword evidence="4 7" id="KW-0812">Transmembrane</keyword>
<keyword evidence="5" id="KW-1133">Transmembrane helix</keyword>
<keyword evidence="7" id="KW-0653">Protein transport</keyword>
<dbReference type="EMBL" id="CP146606">
    <property type="protein sequence ID" value="WYK17275.1"/>
    <property type="molecule type" value="Genomic_DNA"/>
</dbReference>
<keyword evidence="7" id="KW-0813">Transport</keyword>
<evidence type="ECO:0000256" key="1">
    <source>
        <dbReference type="ARBA" id="ARBA00004162"/>
    </source>
</evidence>
<evidence type="ECO:0000256" key="2">
    <source>
        <dbReference type="ARBA" id="ARBA00005811"/>
    </source>
</evidence>
<dbReference type="Proteomes" id="UP001281305">
    <property type="component" value="Chromosome"/>
</dbReference>
<evidence type="ECO:0000256" key="7">
    <source>
        <dbReference type="RuleBase" id="RU003879"/>
    </source>
</evidence>
<dbReference type="RefSeq" id="WP_339106654.1">
    <property type="nucleotide sequence ID" value="NZ_CP146606.1"/>
</dbReference>
<dbReference type="InterPro" id="IPR003400">
    <property type="entry name" value="ExbD"/>
</dbReference>
<keyword evidence="9" id="KW-1185">Reference proteome</keyword>
<name>A0ABZ2TFQ5_9RHOB</name>
<comment type="subcellular location">
    <subcellularLocation>
        <location evidence="1">Cell membrane</location>
        <topology evidence="1">Single-pass membrane protein</topology>
    </subcellularLocation>
    <subcellularLocation>
        <location evidence="7">Cell membrane</location>
        <topology evidence="7">Single-pass type II membrane protein</topology>
    </subcellularLocation>
</comment>
<gene>
    <name evidence="8" type="ORF">RZS32_012735</name>
</gene>
<evidence type="ECO:0000313" key="8">
    <source>
        <dbReference type="EMBL" id="WYK17275.1"/>
    </source>
</evidence>
<proteinExistence type="inferred from homology"/>
<keyword evidence="6" id="KW-0472">Membrane</keyword>
<comment type="similarity">
    <text evidence="2 7">Belongs to the ExbD/TolR family.</text>
</comment>
<accession>A0ABZ2TFQ5</accession>
<evidence type="ECO:0000256" key="5">
    <source>
        <dbReference type="ARBA" id="ARBA00022989"/>
    </source>
</evidence>
<dbReference type="Pfam" id="PF02472">
    <property type="entry name" value="ExbD"/>
    <property type="match status" value="1"/>
</dbReference>
<reference evidence="8 9" key="1">
    <citation type="submission" date="2024-02" db="EMBL/GenBank/DDBJ databases">
        <title>Roseovarius strain W115 nov., isolated from a marine algae.</title>
        <authorList>
            <person name="Lee M.W."/>
            <person name="Lee J.K."/>
            <person name="Kim J.M."/>
            <person name="Choi D.G."/>
            <person name="Baek J.H."/>
            <person name="Bayburt H."/>
            <person name="Jung J.J."/>
            <person name="Han D.M."/>
            <person name="Jeon C.O."/>
        </authorList>
    </citation>
    <scope>NUCLEOTIDE SEQUENCE [LARGE SCALE GENOMIC DNA]</scope>
    <source>
        <strain evidence="8 9">W115</strain>
    </source>
</reference>
<sequence length="119" mass="13034">MRRHRQSARREPTIALINVVFLMLVFFMVASTLAQPLDPDLKLVRTSELDGRAPPDTLVLHADGQLAYRGEPVASAQDFYAALPDDEGEVVRIVPDEAAPAATLVNLARALRQEGLRGC</sequence>
<protein>
    <submittedName>
        <fullName evidence="8">Biopolymer transporter ExbD</fullName>
    </submittedName>
</protein>
<evidence type="ECO:0000256" key="6">
    <source>
        <dbReference type="ARBA" id="ARBA00023136"/>
    </source>
</evidence>
<evidence type="ECO:0000313" key="9">
    <source>
        <dbReference type="Proteomes" id="UP001281305"/>
    </source>
</evidence>
<keyword evidence="3" id="KW-1003">Cell membrane</keyword>
<evidence type="ECO:0000256" key="3">
    <source>
        <dbReference type="ARBA" id="ARBA00022475"/>
    </source>
</evidence>